<accession>I1DVD3</accession>
<reference evidence="2 3" key="1">
    <citation type="journal article" date="2012" name="J. Bacteriol.">
        <title>Genome Sequence of the Protease-Producing Bacterium Rheinheimera nanhaiensis E407-8T, Isolated from Deep-Sea Sediment of the South China Sea.</title>
        <authorList>
            <person name="Zhang X.-Y."/>
            <person name="Zhang Y.-J."/>
            <person name="Qin Q.-L."/>
            <person name="Xie B.-B."/>
            <person name="Chen X.-L."/>
            <person name="Zhou B.-C."/>
            <person name="Zhang Y.-Z."/>
        </authorList>
    </citation>
    <scope>NUCLEOTIDE SEQUENCE [LARGE SCALE GENOMIC DNA]</scope>
    <source>
        <strain evidence="2 3">E407-8</strain>
    </source>
</reference>
<evidence type="ECO:0000256" key="1">
    <source>
        <dbReference type="SAM" id="Phobius"/>
    </source>
</evidence>
<sequence length="104" mass="11490">MAQTLSPKTTSLLYRRHIFIYLAVAAAALLLIPFIAMQLTGEINWSSSDFIMMGLLLFLSSSAFVVIARKVAPAQRLWLALAVALAFLYCWAELAVGIFFQFGS</sequence>
<gene>
    <name evidence="2" type="ORF">RNAN_0982</name>
</gene>
<evidence type="ECO:0000313" key="2">
    <source>
        <dbReference type="EMBL" id="GAB58011.1"/>
    </source>
</evidence>
<protein>
    <submittedName>
        <fullName evidence="2">Uncharacterized protein</fullName>
    </submittedName>
</protein>
<dbReference type="RefSeq" id="WP_008219308.1">
    <property type="nucleotide sequence ID" value="NZ_BAFK01000004.1"/>
</dbReference>
<dbReference type="AlphaFoldDB" id="I1DVD3"/>
<dbReference type="Proteomes" id="UP000004374">
    <property type="component" value="Unassembled WGS sequence"/>
</dbReference>
<keyword evidence="3" id="KW-1185">Reference proteome</keyword>
<dbReference type="EMBL" id="BAFK01000004">
    <property type="protein sequence ID" value="GAB58011.1"/>
    <property type="molecule type" value="Genomic_DNA"/>
</dbReference>
<feature type="transmembrane region" description="Helical" evidence="1">
    <location>
        <begin position="50"/>
        <end position="68"/>
    </location>
</feature>
<proteinExistence type="predicted"/>
<keyword evidence="1" id="KW-0812">Transmembrane</keyword>
<keyword evidence="1" id="KW-0472">Membrane</keyword>
<evidence type="ECO:0000313" key="3">
    <source>
        <dbReference type="Proteomes" id="UP000004374"/>
    </source>
</evidence>
<name>I1DVD3_9GAMM</name>
<organism evidence="2 3">
    <name type="scientific">Rheinheimera nanhaiensis E407-8</name>
    <dbReference type="NCBI Taxonomy" id="562729"/>
    <lineage>
        <taxon>Bacteria</taxon>
        <taxon>Pseudomonadati</taxon>
        <taxon>Pseudomonadota</taxon>
        <taxon>Gammaproteobacteria</taxon>
        <taxon>Chromatiales</taxon>
        <taxon>Chromatiaceae</taxon>
        <taxon>Rheinheimera</taxon>
    </lineage>
</organism>
<feature type="transmembrane region" description="Helical" evidence="1">
    <location>
        <begin position="18"/>
        <end position="38"/>
    </location>
</feature>
<keyword evidence="1" id="KW-1133">Transmembrane helix</keyword>
<dbReference type="STRING" id="562729.RNAN_0982"/>
<feature type="transmembrane region" description="Helical" evidence="1">
    <location>
        <begin position="77"/>
        <end position="102"/>
    </location>
</feature>
<comment type="caution">
    <text evidence="2">The sequence shown here is derived from an EMBL/GenBank/DDBJ whole genome shotgun (WGS) entry which is preliminary data.</text>
</comment>